<dbReference type="NCBIfam" id="TIGR00040">
    <property type="entry name" value="yfcE"/>
    <property type="match status" value="1"/>
</dbReference>
<dbReference type="SUPFAM" id="SSF56300">
    <property type="entry name" value="Metallo-dependent phosphatases"/>
    <property type="match status" value="1"/>
</dbReference>
<feature type="domain" description="Calcineurin-like phosphoesterase" evidence="3">
    <location>
        <begin position="1"/>
        <end position="142"/>
    </location>
</feature>
<dbReference type="EMBL" id="MHOX01000001">
    <property type="protein sequence ID" value="OGZ71725.1"/>
    <property type="molecule type" value="Genomic_DNA"/>
</dbReference>
<protein>
    <recommendedName>
        <fullName evidence="2">Phosphoesterase</fullName>
        <ecNumber evidence="2">3.1.4.-</ecNumber>
    </recommendedName>
</protein>
<keyword evidence="2" id="KW-0479">Metal-binding</keyword>
<comment type="cofactor">
    <cofactor evidence="2">
        <name>a divalent metal cation</name>
        <dbReference type="ChEBI" id="CHEBI:60240"/>
    </cofactor>
</comment>
<dbReference type="GO" id="GO:0016787">
    <property type="term" value="F:hydrolase activity"/>
    <property type="evidence" value="ECO:0007669"/>
    <property type="project" value="UniProtKB-UniRule"/>
</dbReference>
<dbReference type="InterPro" id="IPR024654">
    <property type="entry name" value="Calcineurin-like_PHP_lpxH"/>
</dbReference>
<dbReference type="PANTHER" id="PTHR43165:SF1">
    <property type="entry name" value="PHOSPHODIESTERASE MJ0936"/>
    <property type="match status" value="1"/>
</dbReference>
<evidence type="ECO:0000313" key="5">
    <source>
        <dbReference type="Proteomes" id="UP000176308"/>
    </source>
</evidence>
<dbReference type="InterPro" id="IPR041802">
    <property type="entry name" value="MPP_YfcE"/>
</dbReference>
<comment type="similarity">
    <text evidence="1 2">Belongs to the metallophosphoesterase superfamily. YfcE family.</text>
</comment>
<dbReference type="EC" id="3.1.4.-" evidence="2"/>
<dbReference type="Gene3D" id="3.60.21.10">
    <property type="match status" value="1"/>
</dbReference>
<dbReference type="AlphaFoldDB" id="A0A1G2IAH3"/>
<evidence type="ECO:0000313" key="4">
    <source>
        <dbReference type="EMBL" id="OGZ71725.1"/>
    </source>
</evidence>
<dbReference type="InterPro" id="IPR000979">
    <property type="entry name" value="Phosphodiesterase_MJ0936/Vps29"/>
</dbReference>
<sequence length="153" mass="17552">MKFAIVSDTHDNLANFNKVINWLNEEKIKVILHCGDICRRETINEATKNFKGEIKFVRGNGDYDLNDIPEKMEISLGGKKIAFTHYPKIAKEMADSGKYNMVFYGHTHKPWEEKVGNCRLVNPGEVAGQRFKPTFAVYDTETNNLELKILETL</sequence>
<dbReference type="InterPro" id="IPR053193">
    <property type="entry name" value="MetalloPDE_YfcE-like"/>
</dbReference>
<organism evidence="4 5">
    <name type="scientific">Candidatus Staskawiczbacteria bacterium RIFCSPLOWO2_01_FULL_33_9</name>
    <dbReference type="NCBI Taxonomy" id="1802211"/>
    <lineage>
        <taxon>Bacteria</taxon>
        <taxon>Candidatus Staskawicziibacteriota</taxon>
    </lineage>
</organism>
<proteinExistence type="inferred from homology"/>
<dbReference type="InterPro" id="IPR029052">
    <property type="entry name" value="Metallo-depent_PP-like"/>
</dbReference>
<evidence type="ECO:0000259" key="3">
    <source>
        <dbReference type="Pfam" id="PF12850"/>
    </source>
</evidence>
<dbReference type="CDD" id="cd00841">
    <property type="entry name" value="MPP_YfcE"/>
    <property type="match status" value="1"/>
</dbReference>
<dbReference type="GO" id="GO:0046872">
    <property type="term" value="F:metal ion binding"/>
    <property type="evidence" value="ECO:0007669"/>
    <property type="project" value="UniProtKB-KW"/>
</dbReference>
<gene>
    <name evidence="4" type="ORF">A2904_02090</name>
</gene>
<name>A0A1G2IAH3_9BACT</name>
<evidence type="ECO:0000256" key="2">
    <source>
        <dbReference type="RuleBase" id="RU362039"/>
    </source>
</evidence>
<comment type="caution">
    <text evidence="4">The sequence shown here is derived from an EMBL/GenBank/DDBJ whole genome shotgun (WGS) entry which is preliminary data.</text>
</comment>
<dbReference type="Pfam" id="PF12850">
    <property type="entry name" value="Metallophos_2"/>
    <property type="match status" value="1"/>
</dbReference>
<dbReference type="PANTHER" id="PTHR43165">
    <property type="entry name" value="METALLOPHOSPHOESTERASE"/>
    <property type="match status" value="1"/>
</dbReference>
<evidence type="ECO:0000256" key="1">
    <source>
        <dbReference type="ARBA" id="ARBA00008950"/>
    </source>
</evidence>
<accession>A0A1G2IAH3</accession>
<dbReference type="Proteomes" id="UP000176308">
    <property type="component" value="Unassembled WGS sequence"/>
</dbReference>
<reference evidence="4 5" key="1">
    <citation type="journal article" date="2016" name="Nat. Commun.">
        <title>Thousands of microbial genomes shed light on interconnected biogeochemical processes in an aquifer system.</title>
        <authorList>
            <person name="Anantharaman K."/>
            <person name="Brown C.T."/>
            <person name="Hug L.A."/>
            <person name="Sharon I."/>
            <person name="Castelle C.J."/>
            <person name="Probst A.J."/>
            <person name="Thomas B.C."/>
            <person name="Singh A."/>
            <person name="Wilkins M.J."/>
            <person name="Karaoz U."/>
            <person name="Brodie E.L."/>
            <person name="Williams K.H."/>
            <person name="Hubbard S.S."/>
            <person name="Banfield J.F."/>
        </authorList>
    </citation>
    <scope>NUCLEOTIDE SEQUENCE [LARGE SCALE GENOMIC DNA]</scope>
</reference>